<reference evidence="2 3" key="1">
    <citation type="submission" date="2019-07" db="EMBL/GenBank/DDBJ databases">
        <title>Genomic Encyclopedia of Type Strains, Phase I: the one thousand microbial genomes (KMG-I) project.</title>
        <authorList>
            <person name="Kyrpides N."/>
        </authorList>
    </citation>
    <scope>NUCLEOTIDE SEQUENCE [LARGE SCALE GENOMIC DNA]</scope>
    <source>
        <strain evidence="2 3">DSM 375</strain>
    </source>
</reference>
<dbReference type="OrthoDB" id="6399054at2"/>
<protein>
    <submittedName>
        <fullName evidence="2">Zonular occludens toxin Zot</fullName>
    </submittedName>
</protein>
<proteinExistence type="predicted"/>
<dbReference type="InterPro" id="IPR027417">
    <property type="entry name" value="P-loop_NTPase"/>
</dbReference>
<dbReference type="EMBL" id="VLKG01000003">
    <property type="protein sequence ID" value="TWH76194.1"/>
    <property type="molecule type" value="Genomic_DNA"/>
</dbReference>
<dbReference type="Gene3D" id="3.40.50.300">
    <property type="entry name" value="P-loop containing nucleotide triphosphate hydrolases"/>
    <property type="match status" value="1"/>
</dbReference>
<dbReference type="Proteomes" id="UP000319627">
    <property type="component" value="Unassembled WGS sequence"/>
</dbReference>
<evidence type="ECO:0000259" key="1">
    <source>
        <dbReference type="Pfam" id="PF05707"/>
    </source>
</evidence>
<evidence type="ECO:0000313" key="2">
    <source>
        <dbReference type="EMBL" id="TWH76194.1"/>
    </source>
</evidence>
<gene>
    <name evidence="2" type="ORF">LX59_01114</name>
</gene>
<dbReference type="SUPFAM" id="SSF52540">
    <property type="entry name" value="P-loop containing nucleoside triphosphate hydrolases"/>
    <property type="match status" value="1"/>
</dbReference>
<dbReference type="Pfam" id="PF05707">
    <property type="entry name" value="Zot"/>
    <property type="match status" value="1"/>
</dbReference>
<name>A0A562J043_9GAMM</name>
<comment type="caution">
    <text evidence="2">The sequence shown here is derived from an EMBL/GenBank/DDBJ whole genome shotgun (WGS) entry which is preliminary data.</text>
</comment>
<organism evidence="2 3">
    <name type="scientific">Azomonas agilis</name>
    <dbReference type="NCBI Taxonomy" id="116849"/>
    <lineage>
        <taxon>Bacteria</taxon>
        <taxon>Pseudomonadati</taxon>
        <taxon>Pseudomonadota</taxon>
        <taxon>Gammaproteobacteria</taxon>
        <taxon>Pseudomonadales</taxon>
        <taxon>Pseudomonadaceae</taxon>
        <taxon>Azomonas</taxon>
    </lineage>
</organism>
<dbReference type="InterPro" id="IPR008900">
    <property type="entry name" value="Zot_N"/>
</dbReference>
<dbReference type="RefSeq" id="WP_144570846.1">
    <property type="nucleotide sequence ID" value="NZ_VLKG01000003.1"/>
</dbReference>
<feature type="domain" description="Zona occludens toxin N-terminal" evidence="1">
    <location>
        <begin position="3"/>
        <end position="167"/>
    </location>
</feature>
<evidence type="ECO:0000313" key="3">
    <source>
        <dbReference type="Proteomes" id="UP000319627"/>
    </source>
</evidence>
<keyword evidence="3" id="KW-1185">Reference proteome</keyword>
<dbReference type="AlphaFoldDB" id="A0A562J043"/>
<accession>A0A562J043</accession>
<sequence>MTVYFLTGKLGSGKSLMSVSKIREYLEAGRRVATNLDIYLDAMFTNNKSSIVRLPDKPRIEDMKALGSGYESDDPRDNTESKYGLIVLDECGTWLNSREWNDKGRRALIDWFLHARKHRWDVIFLIQDIEACDGQIVRALCEHLVICRRMDRYRVFKVRLPRFHIATVYYGTTANKGNFVERWVYRGTELYAAYDTRQCFSDGLEFHGNDLVDMRAMYSVLSAYHVKGRYITSPAASVSFGQRLARFAFWAVWGPYLLWLSLFDSERFKRQYLQQRQRDSVLIADRQITFERE</sequence>